<dbReference type="PATRIC" id="fig|176090.4.peg.1577"/>
<protein>
    <submittedName>
        <fullName evidence="1">Uncharacterized protein</fullName>
    </submittedName>
</protein>
<keyword evidence="2" id="KW-1185">Reference proteome</keyword>
<accession>A0A0A0DI02</accession>
<dbReference type="Proteomes" id="UP000030019">
    <property type="component" value="Unassembled WGS sequence"/>
</dbReference>
<evidence type="ECO:0000313" key="1">
    <source>
        <dbReference type="EMBL" id="KGM36602.1"/>
    </source>
</evidence>
<dbReference type="EMBL" id="JPEN01000094">
    <property type="protein sequence ID" value="KGM36602.1"/>
    <property type="molecule type" value="Genomic_DNA"/>
</dbReference>
<reference evidence="1 2" key="1">
    <citation type="submission" date="2014-06" db="EMBL/GenBank/DDBJ databases">
        <authorList>
            <person name="Teng J.L."/>
            <person name="Huang Y."/>
            <person name="Tse H."/>
            <person name="Lau S.K."/>
            <person name="Woo P.C."/>
        </authorList>
    </citation>
    <scope>NUCLEOTIDE SEQUENCE [LARGE SCALE GENOMIC DNA]</scope>
    <source>
        <strain evidence="1 2">HKU4</strain>
    </source>
</reference>
<sequence length="55" mass="6485">MKRFKNPSKQGQELFKIDENKVISSFILIDCKNNLPFLTSLIIKKQKIPCKPFHH</sequence>
<gene>
    <name evidence="1" type="ORF">SSIN_1629</name>
</gene>
<evidence type="ECO:0000313" key="2">
    <source>
        <dbReference type="Proteomes" id="UP000030019"/>
    </source>
</evidence>
<name>A0A0A0DI02_9STRE</name>
<comment type="caution">
    <text evidence="1">The sequence shown here is derived from an EMBL/GenBank/DDBJ whole genome shotgun (WGS) entry which is preliminary data.</text>
</comment>
<organism evidence="1 2">
    <name type="scientific">Streptococcus sinensis</name>
    <dbReference type="NCBI Taxonomy" id="176090"/>
    <lineage>
        <taxon>Bacteria</taxon>
        <taxon>Bacillati</taxon>
        <taxon>Bacillota</taxon>
        <taxon>Bacilli</taxon>
        <taxon>Lactobacillales</taxon>
        <taxon>Streptococcaceae</taxon>
        <taxon>Streptococcus</taxon>
    </lineage>
</organism>
<proteinExistence type="predicted"/>
<dbReference type="AlphaFoldDB" id="A0A0A0DI02"/>
<dbReference type="STRING" id="176090.SSIN_1629"/>